<accession>A0ABV0QXG0</accession>
<evidence type="ECO:0000313" key="1">
    <source>
        <dbReference type="EMBL" id="MEQ2200535.1"/>
    </source>
</evidence>
<feature type="non-terminal residue" evidence="1">
    <location>
        <position position="1"/>
    </location>
</feature>
<proteinExistence type="predicted"/>
<feature type="non-terminal residue" evidence="1">
    <location>
        <position position="60"/>
    </location>
</feature>
<reference evidence="1 2" key="1">
    <citation type="submission" date="2021-06" db="EMBL/GenBank/DDBJ databases">
        <authorList>
            <person name="Palmer J.M."/>
        </authorList>
    </citation>
    <scope>NUCLEOTIDE SEQUENCE [LARGE SCALE GENOMIC DNA]</scope>
    <source>
        <strain evidence="1 2">XC_2019</strain>
        <tissue evidence="1">Muscle</tissue>
    </source>
</reference>
<sequence>VPSELSLTSDCTTLARTPLCSGCRSKVEVIMHVYLRHFRPRCTLNSNPLQGHAQRKGLLK</sequence>
<evidence type="ECO:0000313" key="2">
    <source>
        <dbReference type="Proteomes" id="UP001434883"/>
    </source>
</evidence>
<gene>
    <name evidence="1" type="ORF">XENOCAPTIV_030663</name>
</gene>
<protein>
    <submittedName>
        <fullName evidence="1">Uncharacterized protein</fullName>
    </submittedName>
</protein>
<organism evidence="1 2">
    <name type="scientific">Xenoophorus captivus</name>
    <dbReference type="NCBI Taxonomy" id="1517983"/>
    <lineage>
        <taxon>Eukaryota</taxon>
        <taxon>Metazoa</taxon>
        <taxon>Chordata</taxon>
        <taxon>Craniata</taxon>
        <taxon>Vertebrata</taxon>
        <taxon>Euteleostomi</taxon>
        <taxon>Actinopterygii</taxon>
        <taxon>Neopterygii</taxon>
        <taxon>Teleostei</taxon>
        <taxon>Neoteleostei</taxon>
        <taxon>Acanthomorphata</taxon>
        <taxon>Ovalentaria</taxon>
        <taxon>Atherinomorphae</taxon>
        <taxon>Cyprinodontiformes</taxon>
        <taxon>Goodeidae</taxon>
        <taxon>Xenoophorus</taxon>
    </lineage>
</organism>
<comment type="caution">
    <text evidence="1">The sequence shown here is derived from an EMBL/GenBank/DDBJ whole genome shotgun (WGS) entry which is preliminary data.</text>
</comment>
<dbReference type="Proteomes" id="UP001434883">
    <property type="component" value="Unassembled WGS sequence"/>
</dbReference>
<keyword evidence="2" id="KW-1185">Reference proteome</keyword>
<dbReference type="EMBL" id="JAHRIN010026170">
    <property type="protein sequence ID" value="MEQ2200535.1"/>
    <property type="molecule type" value="Genomic_DNA"/>
</dbReference>
<name>A0ABV0QXG0_9TELE</name>